<dbReference type="HOGENOM" id="CLU_1539359_0_0_12"/>
<dbReference type="Proteomes" id="UP000006852">
    <property type="component" value="Chromosome"/>
</dbReference>
<reference evidence="1 2" key="1">
    <citation type="journal article" date="2011" name="Stand. Genomic Sci.">
        <title>Complete genome sequence of Treponema succinifaciens type strain (6091).</title>
        <authorList>
            <person name="Han C."/>
            <person name="Gronow S."/>
            <person name="Teshima H."/>
            <person name="Lapidus A."/>
            <person name="Nolan M."/>
            <person name="Lucas S."/>
            <person name="Hammon N."/>
            <person name="Deshpande S."/>
            <person name="Cheng J.F."/>
            <person name="Zeytun A."/>
            <person name="Tapia R."/>
            <person name="Goodwin L."/>
            <person name="Pitluck S."/>
            <person name="Liolios K."/>
            <person name="Pagani I."/>
            <person name="Ivanova N."/>
            <person name="Mavromatis K."/>
            <person name="Mikhailova N."/>
            <person name="Huntemann M."/>
            <person name="Pati A."/>
            <person name="Chen A."/>
            <person name="Palaniappan K."/>
            <person name="Land M."/>
            <person name="Hauser L."/>
            <person name="Brambilla E.M."/>
            <person name="Rohde M."/>
            <person name="Goker M."/>
            <person name="Woyke T."/>
            <person name="Bristow J."/>
            <person name="Eisen J.A."/>
            <person name="Markowitz V."/>
            <person name="Hugenholtz P."/>
            <person name="Kyrpides N.C."/>
            <person name="Klenk H.P."/>
            <person name="Detter J.C."/>
        </authorList>
    </citation>
    <scope>NUCLEOTIDE SEQUENCE [LARGE SCALE GENOMIC DNA]</scope>
    <source>
        <strain evidence="2">ATCC 33096 / DSM 2489 / 6091</strain>
    </source>
</reference>
<name>F2NTQ9_TRES6</name>
<dbReference type="Gene3D" id="3.40.1440.10">
    <property type="entry name" value="GIY-YIG endonuclease"/>
    <property type="match status" value="1"/>
</dbReference>
<accession>F2NTQ9</accession>
<dbReference type="OrthoDB" id="1443922at2"/>
<protein>
    <recommendedName>
        <fullName evidence="3">GIY-YIG domain-containing protein</fullName>
    </recommendedName>
</protein>
<dbReference type="AlphaFoldDB" id="F2NTQ9"/>
<organism evidence="1 2">
    <name type="scientific">Treponema succinifaciens (strain ATCC 33096 / DSM 2489 / 6091)</name>
    <dbReference type="NCBI Taxonomy" id="869209"/>
    <lineage>
        <taxon>Bacteria</taxon>
        <taxon>Pseudomonadati</taxon>
        <taxon>Spirochaetota</taxon>
        <taxon>Spirochaetia</taxon>
        <taxon>Spirochaetales</taxon>
        <taxon>Treponemataceae</taxon>
        <taxon>Treponema</taxon>
    </lineage>
</organism>
<evidence type="ECO:0000313" key="2">
    <source>
        <dbReference type="Proteomes" id="UP000006852"/>
    </source>
</evidence>
<gene>
    <name evidence="1" type="ordered locus">Tresu_2249</name>
</gene>
<reference evidence="2" key="2">
    <citation type="submission" date="2011-04" db="EMBL/GenBank/DDBJ databases">
        <title>The complete genome of chromosome of Treponema succinifaciens DSM 2489.</title>
        <authorList>
            <person name="Lucas S."/>
            <person name="Copeland A."/>
            <person name="Lapidus A."/>
            <person name="Bruce D."/>
            <person name="Goodwin L."/>
            <person name="Pitluck S."/>
            <person name="Peters L."/>
            <person name="Kyrpides N."/>
            <person name="Mavromatis K."/>
            <person name="Ivanova N."/>
            <person name="Ovchinnikova G."/>
            <person name="Teshima H."/>
            <person name="Detter J.C."/>
            <person name="Tapia R."/>
            <person name="Han C."/>
            <person name="Land M."/>
            <person name="Hauser L."/>
            <person name="Markowitz V."/>
            <person name="Cheng J.-F."/>
            <person name="Hugenholtz P."/>
            <person name="Woyke T."/>
            <person name="Wu D."/>
            <person name="Gronow S."/>
            <person name="Wellnitz S."/>
            <person name="Brambilla E."/>
            <person name="Klenk H.-P."/>
            <person name="Eisen J.A."/>
        </authorList>
    </citation>
    <scope>NUCLEOTIDE SEQUENCE [LARGE SCALE GENOMIC DNA]</scope>
    <source>
        <strain evidence="2">ATCC 33096 / DSM 2489 / 6091</strain>
    </source>
</reference>
<dbReference type="RefSeq" id="WP_013702370.1">
    <property type="nucleotide sequence ID" value="NC_015385.1"/>
</dbReference>
<evidence type="ECO:0008006" key="3">
    <source>
        <dbReference type="Google" id="ProtNLM"/>
    </source>
</evidence>
<dbReference type="SUPFAM" id="SSF82771">
    <property type="entry name" value="GIY-YIG endonuclease"/>
    <property type="match status" value="1"/>
</dbReference>
<dbReference type="EMBL" id="CP002631">
    <property type="protein sequence ID" value="AEB15118.1"/>
    <property type="molecule type" value="Genomic_DNA"/>
</dbReference>
<dbReference type="GeneID" id="302999880"/>
<evidence type="ECO:0000313" key="1">
    <source>
        <dbReference type="EMBL" id="AEB15118.1"/>
    </source>
</evidence>
<proteinExistence type="predicted"/>
<keyword evidence="2" id="KW-1185">Reference proteome</keyword>
<dbReference type="STRING" id="869209.Tresu_2249"/>
<dbReference type="InterPro" id="IPR035901">
    <property type="entry name" value="GIY-YIG_endonuc_sf"/>
</dbReference>
<dbReference type="KEGG" id="tsu:Tresu_2249"/>
<sequence>MKEKILTGIEREISILEDIQKDFLDSIKDKGTFDSLEKYKAVHESDCGIYIFYLSNTDFPYSEKEYNEIKKSKSVFLPRFNNQNLNIKMESKKCLYVGSSRKLLSRLAEHFTESHPKTYALHLSEWAKQIEQNITFQILEINKNDASDINNKMQKCEDILWDSLKPILGKQGKK</sequence>